<dbReference type="AlphaFoldDB" id="A0AAV4EUG4"/>
<proteinExistence type="predicted"/>
<sequence>MITFDICNFYPSITEELLHKSLLFASNYVDISKDEIDIITHAKRTTLYKDGQPWCKTGSNFDVTMGSFDGAETCELVGLYLLSQLQHLDIKVGLYRDDGLAVTN</sequence>
<dbReference type="Proteomes" id="UP000762676">
    <property type="component" value="Unassembled WGS sequence"/>
</dbReference>
<evidence type="ECO:0000313" key="1">
    <source>
        <dbReference type="EMBL" id="GFR64589.1"/>
    </source>
</evidence>
<accession>A0AAV4EUG4</accession>
<dbReference type="EMBL" id="BMAT01007451">
    <property type="protein sequence ID" value="GFR64589.1"/>
    <property type="molecule type" value="Genomic_DNA"/>
</dbReference>
<comment type="caution">
    <text evidence="1">The sequence shown here is derived from an EMBL/GenBank/DDBJ whole genome shotgun (WGS) entry which is preliminary data.</text>
</comment>
<name>A0AAV4EUG4_9GAST</name>
<reference evidence="1 2" key="1">
    <citation type="journal article" date="2021" name="Elife">
        <title>Chloroplast acquisition without the gene transfer in kleptoplastic sea slugs, Plakobranchus ocellatus.</title>
        <authorList>
            <person name="Maeda T."/>
            <person name="Takahashi S."/>
            <person name="Yoshida T."/>
            <person name="Shimamura S."/>
            <person name="Takaki Y."/>
            <person name="Nagai Y."/>
            <person name="Toyoda A."/>
            <person name="Suzuki Y."/>
            <person name="Arimoto A."/>
            <person name="Ishii H."/>
            <person name="Satoh N."/>
            <person name="Nishiyama T."/>
            <person name="Hasebe M."/>
            <person name="Maruyama T."/>
            <person name="Minagawa J."/>
            <person name="Obokata J."/>
            <person name="Shigenobu S."/>
        </authorList>
    </citation>
    <scope>NUCLEOTIDE SEQUENCE [LARGE SCALE GENOMIC DNA]</scope>
</reference>
<gene>
    <name evidence="1" type="ORF">ElyMa_003635400</name>
</gene>
<evidence type="ECO:0000313" key="2">
    <source>
        <dbReference type="Proteomes" id="UP000762676"/>
    </source>
</evidence>
<organism evidence="1 2">
    <name type="scientific">Elysia marginata</name>
    <dbReference type="NCBI Taxonomy" id="1093978"/>
    <lineage>
        <taxon>Eukaryota</taxon>
        <taxon>Metazoa</taxon>
        <taxon>Spiralia</taxon>
        <taxon>Lophotrochozoa</taxon>
        <taxon>Mollusca</taxon>
        <taxon>Gastropoda</taxon>
        <taxon>Heterobranchia</taxon>
        <taxon>Euthyneura</taxon>
        <taxon>Panpulmonata</taxon>
        <taxon>Sacoglossa</taxon>
        <taxon>Placobranchoidea</taxon>
        <taxon>Plakobranchidae</taxon>
        <taxon>Elysia</taxon>
    </lineage>
</organism>
<protein>
    <submittedName>
        <fullName evidence="1">DNA polymerase</fullName>
    </submittedName>
</protein>
<keyword evidence="2" id="KW-1185">Reference proteome</keyword>